<dbReference type="GO" id="GO:0008483">
    <property type="term" value="F:transaminase activity"/>
    <property type="evidence" value="ECO:0007669"/>
    <property type="project" value="UniProtKB-KW"/>
</dbReference>
<dbReference type="InterPro" id="IPR015422">
    <property type="entry name" value="PyrdxlP-dep_Trfase_small"/>
</dbReference>
<keyword evidence="6" id="KW-1185">Reference proteome</keyword>
<dbReference type="SUPFAM" id="SSF53383">
    <property type="entry name" value="PLP-dependent transferases"/>
    <property type="match status" value="1"/>
</dbReference>
<dbReference type="PANTHER" id="PTHR30244">
    <property type="entry name" value="TRANSAMINASE"/>
    <property type="match status" value="1"/>
</dbReference>
<dbReference type="RefSeq" id="WP_066060064.1">
    <property type="nucleotide sequence ID" value="NZ_CP013015.1"/>
</dbReference>
<dbReference type="EMBL" id="CP013015">
    <property type="protein sequence ID" value="AMM39822.1"/>
    <property type="molecule type" value="Genomic_DNA"/>
</dbReference>
<comment type="similarity">
    <text evidence="1 4">Belongs to the DegT/DnrJ/EryC1 family.</text>
</comment>
<dbReference type="Proteomes" id="UP000070560">
    <property type="component" value="Chromosome"/>
</dbReference>
<evidence type="ECO:0000256" key="1">
    <source>
        <dbReference type="ARBA" id="ARBA00037999"/>
    </source>
</evidence>
<dbReference type="GO" id="GO:0030170">
    <property type="term" value="F:pyridoxal phosphate binding"/>
    <property type="evidence" value="ECO:0007669"/>
    <property type="project" value="TreeGrafter"/>
</dbReference>
<organism evidence="5 6">
    <name type="scientific">Desulfofervidus auxilii</name>
    <dbReference type="NCBI Taxonomy" id="1621989"/>
    <lineage>
        <taxon>Bacteria</taxon>
        <taxon>Pseudomonadati</taxon>
        <taxon>Thermodesulfobacteriota</taxon>
        <taxon>Candidatus Desulfofervidia</taxon>
        <taxon>Candidatus Desulfofervidales</taxon>
        <taxon>Candidatus Desulfofervidaceae</taxon>
        <taxon>Candidatus Desulfofervidus</taxon>
    </lineage>
</organism>
<reference evidence="5 6" key="1">
    <citation type="submission" date="2015-10" db="EMBL/GenBank/DDBJ databases">
        <title>Candidatus Desulfofervidus auxilii, a hydrogenotrophic sulfate-reducing bacterium involved in the thermophilic anaerobic oxidation of methane.</title>
        <authorList>
            <person name="Krukenberg V."/>
            <person name="Richter M."/>
            <person name="Wegener G."/>
        </authorList>
    </citation>
    <scope>NUCLEOTIDE SEQUENCE [LARGE SCALE GENOMIC DNA]</scope>
    <source>
        <strain evidence="5 6">HS1</strain>
    </source>
</reference>
<evidence type="ECO:0000313" key="5">
    <source>
        <dbReference type="EMBL" id="AMM39822.1"/>
    </source>
</evidence>
<dbReference type="PIRSF" id="PIRSF000390">
    <property type="entry name" value="PLP_StrS"/>
    <property type="match status" value="1"/>
</dbReference>
<dbReference type="InterPro" id="IPR015424">
    <property type="entry name" value="PyrdxlP-dep_Trfase"/>
</dbReference>
<evidence type="ECO:0000313" key="6">
    <source>
        <dbReference type="Proteomes" id="UP000070560"/>
    </source>
</evidence>
<dbReference type="InterPro" id="IPR015421">
    <property type="entry name" value="PyrdxlP-dep_Trfase_major"/>
</dbReference>
<dbReference type="Gene3D" id="3.90.1150.10">
    <property type="entry name" value="Aspartate Aminotransferase, domain 1"/>
    <property type="match status" value="1"/>
</dbReference>
<dbReference type="Pfam" id="PF01041">
    <property type="entry name" value="DegT_DnrJ_EryC1"/>
    <property type="match status" value="1"/>
</dbReference>
<dbReference type="PANTHER" id="PTHR30244:SF34">
    <property type="entry name" value="DTDP-4-AMINO-4,6-DIDEOXYGALACTOSE TRANSAMINASE"/>
    <property type="match status" value="1"/>
</dbReference>
<accession>A0A7U4QI75</accession>
<keyword evidence="5" id="KW-0032">Aminotransferase</keyword>
<dbReference type="CDD" id="cd00616">
    <property type="entry name" value="AHBA_syn"/>
    <property type="match status" value="1"/>
</dbReference>
<feature type="active site" description="Proton acceptor" evidence="2">
    <location>
        <position position="188"/>
    </location>
</feature>
<dbReference type="KEGG" id="daw:HS1_000015"/>
<sequence>MSERFIPFSLPSIEQQEIEGVIETLKSGWLTTGPKVKEFEKKFATLVGAKYAVALNSCTAALHLALEVIGLKGGEEVITSPMTFAATAEVIRYFKAKPVFVDIQPDTLNIDPQKILAYLENTDISKVKAIIPVHFAGHPCDMDIIMEIAKKYNLKVIEDAAHAFPSKYKGKNIGVIGDITCFSFYANKNITTGEGGMATTENKKWAEQMQCMSLHGISKDAWKRYTAKGSWYYEIIAPGYKYNLTDIAAAIGLAQLEKVNVFWQRRKEIVSMYNQTFKEMPEIETPFLKNNIEHSWLLYVIKLKLERLSIDRNQFIELLREKGISCSVHFIPLHIHPYYRHLYKYKPEDYPIAYSTYQRIVSLPLYPKMSEEDVKYVISAVKEVIKQNKKYLVVNQSHFIV</sequence>
<protein>
    <submittedName>
        <fullName evidence="5">Pyridoxal phosphate-dependent aminotransferase</fullName>
    </submittedName>
</protein>
<dbReference type="GO" id="GO:0000271">
    <property type="term" value="P:polysaccharide biosynthetic process"/>
    <property type="evidence" value="ECO:0007669"/>
    <property type="project" value="TreeGrafter"/>
</dbReference>
<evidence type="ECO:0000256" key="4">
    <source>
        <dbReference type="RuleBase" id="RU004508"/>
    </source>
</evidence>
<keyword evidence="5" id="KW-0808">Transferase</keyword>
<name>A0A7U4QI75_DESA2</name>
<dbReference type="Gene3D" id="3.40.640.10">
    <property type="entry name" value="Type I PLP-dependent aspartate aminotransferase-like (Major domain)"/>
    <property type="match status" value="1"/>
</dbReference>
<gene>
    <name evidence="5" type="ORF">HS1_000015</name>
</gene>
<dbReference type="InterPro" id="IPR000653">
    <property type="entry name" value="DegT/StrS_aminotransferase"/>
</dbReference>
<evidence type="ECO:0000256" key="2">
    <source>
        <dbReference type="PIRSR" id="PIRSR000390-1"/>
    </source>
</evidence>
<feature type="modified residue" description="N6-(pyridoxal phosphate)lysine" evidence="3">
    <location>
        <position position="188"/>
    </location>
</feature>
<dbReference type="AlphaFoldDB" id="A0A7U4QI75"/>
<proteinExistence type="inferred from homology"/>
<evidence type="ECO:0000256" key="3">
    <source>
        <dbReference type="PIRSR" id="PIRSR000390-2"/>
    </source>
</evidence>
<dbReference type="OrthoDB" id="9771070at2"/>
<keyword evidence="3 4" id="KW-0663">Pyridoxal phosphate</keyword>